<dbReference type="AlphaFoldDB" id="A0A291QA71"/>
<evidence type="ECO:0000313" key="9">
    <source>
        <dbReference type="Proteomes" id="UP000221011"/>
    </source>
</evidence>
<feature type="domain" description="Large ribosomal subunit protein bL25 L25" evidence="6">
    <location>
        <begin position="6"/>
        <end position="90"/>
    </location>
</feature>
<dbReference type="Proteomes" id="UP000221011">
    <property type="component" value="Chromosome"/>
</dbReference>
<evidence type="ECO:0000259" key="6">
    <source>
        <dbReference type="Pfam" id="PF01386"/>
    </source>
</evidence>
<dbReference type="InterPro" id="IPR020056">
    <property type="entry name" value="Rbsml_bL25/Gln-tRNA_synth_N"/>
</dbReference>
<gene>
    <name evidence="5" type="primary">rplY</name>
    <name evidence="5" type="synonym">ctc</name>
    <name evidence="8" type="ORF">KY5_3326</name>
</gene>
<dbReference type="GO" id="GO:0006412">
    <property type="term" value="P:translation"/>
    <property type="evidence" value="ECO:0007669"/>
    <property type="project" value="UniProtKB-UniRule"/>
</dbReference>
<evidence type="ECO:0000259" key="7">
    <source>
        <dbReference type="Pfam" id="PF14693"/>
    </source>
</evidence>
<evidence type="ECO:0000256" key="3">
    <source>
        <dbReference type="ARBA" id="ARBA00022980"/>
    </source>
</evidence>
<evidence type="ECO:0000256" key="1">
    <source>
        <dbReference type="ARBA" id="ARBA00022730"/>
    </source>
</evidence>
<dbReference type="HAMAP" id="MF_01334">
    <property type="entry name" value="Ribosomal_bL25_CTC"/>
    <property type="match status" value="1"/>
</dbReference>
<dbReference type="RefSeq" id="WP_098243016.1">
    <property type="nucleotide sequence ID" value="NZ_CP022685.1"/>
</dbReference>
<keyword evidence="1 5" id="KW-0699">rRNA-binding</keyword>
<dbReference type="InterPro" id="IPR037121">
    <property type="entry name" value="Ribosomal_bL25_C"/>
</dbReference>
<proteinExistence type="inferred from homology"/>
<organism evidence="8 9">
    <name type="scientific">Streptomyces formicae</name>
    <dbReference type="NCBI Taxonomy" id="1616117"/>
    <lineage>
        <taxon>Bacteria</taxon>
        <taxon>Bacillati</taxon>
        <taxon>Actinomycetota</taxon>
        <taxon>Actinomycetes</taxon>
        <taxon>Kitasatosporales</taxon>
        <taxon>Streptomycetaceae</taxon>
        <taxon>Streptomyces</taxon>
    </lineage>
</organism>
<dbReference type="Pfam" id="PF14693">
    <property type="entry name" value="Ribosomal_TL5_C"/>
    <property type="match status" value="1"/>
</dbReference>
<dbReference type="NCBIfam" id="TIGR00731">
    <property type="entry name" value="bL25_bact_ctc"/>
    <property type="match status" value="1"/>
</dbReference>
<keyword evidence="9" id="KW-1185">Reference proteome</keyword>
<comment type="subunit">
    <text evidence="5">Part of the 50S ribosomal subunit; part of the 5S rRNA/L5/L18/L25 subcomplex. Contacts the 5S rRNA. Binds to the 5S rRNA independently of L5 and L18.</text>
</comment>
<dbReference type="GO" id="GO:0003735">
    <property type="term" value="F:structural constituent of ribosome"/>
    <property type="evidence" value="ECO:0007669"/>
    <property type="project" value="InterPro"/>
</dbReference>
<dbReference type="GO" id="GO:0008097">
    <property type="term" value="F:5S rRNA binding"/>
    <property type="evidence" value="ECO:0007669"/>
    <property type="project" value="InterPro"/>
</dbReference>
<dbReference type="SUPFAM" id="SSF50715">
    <property type="entry name" value="Ribosomal protein L25-like"/>
    <property type="match status" value="1"/>
</dbReference>
<dbReference type="GO" id="GO:0022625">
    <property type="term" value="C:cytosolic large ribosomal subunit"/>
    <property type="evidence" value="ECO:0007669"/>
    <property type="project" value="TreeGrafter"/>
</dbReference>
<keyword evidence="2 5" id="KW-0694">RNA-binding</keyword>
<keyword evidence="3 5" id="KW-0689">Ribosomal protein</keyword>
<dbReference type="InterPro" id="IPR001021">
    <property type="entry name" value="Ribosomal_bL25_long"/>
</dbReference>
<dbReference type="InterPro" id="IPR011035">
    <property type="entry name" value="Ribosomal_bL25/Gln-tRNA_synth"/>
</dbReference>
<dbReference type="Gene3D" id="2.170.120.20">
    <property type="entry name" value="Ribosomal protein L25, beta domain"/>
    <property type="match status" value="1"/>
</dbReference>
<dbReference type="KEGG" id="sfk:KY5_3326"/>
<comment type="function">
    <text evidence="5">This is one of the proteins that binds to the 5S RNA in the ribosome where it forms part of the central protuberance.</text>
</comment>
<keyword evidence="4 5" id="KW-0687">Ribonucleoprotein</keyword>
<dbReference type="NCBIfam" id="NF004131">
    <property type="entry name" value="PRK05618.2-1"/>
    <property type="match status" value="1"/>
</dbReference>
<name>A0A291QA71_9ACTN</name>
<reference evidence="8 9" key="1">
    <citation type="submission" date="2017-08" db="EMBL/GenBank/DDBJ databases">
        <title>Complete Genome Sequence of Streptomyces formicae KY5, the formicamycin producer.</title>
        <authorList>
            <person name="Holmes N.A."/>
            <person name="Devine R."/>
            <person name="Qin Z."/>
            <person name="Seipke R.F."/>
            <person name="Wilkinson B."/>
            <person name="Hutchings M.I."/>
        </authorList>
    </citation>
    <scope>NUCLEOTIDE SEQUENCE [LARGE SCALE GENOMIC DNA]</scope>
    <source>
        <strain evidence="8 9">KY5</strain>
    </source>
</reference>
<dbReference type="CDD" id="cd00495">
    <property type="entry name" value="Ribosomal_L25_TL5_CTC"/>
    <property type="match status" value="1"/>
</dbReference>
<dbReference type="InterPro" id="IPR020057">
    <property type="entry name" value="Ribosomal_bL25_b-dom"/>
</dbReference>
<sequence>MAEIKLAAESRAEFGKGAARRIRRENKVPAVVYGHGNEPAHITLPGHELNLALRQSNVLLAIDIDGKPELVIPKAVQRDAIKGFLEHVDLLLVKRGEKVNVEVPVHTEGELAPGANLLEHVLNALPVEAEATHIPESVTVSIAGLDAGASVLAKDIPLPSGTTLAVEDDTVVLQVLAAQAEEAPAESAEGDAAAEA</sequence>
<comment type="similarity">
    <text evidence="5">Belongs to the bacterial ribosomal protein bL25 family. CTC subfamily.</text>
</comment>
<evidence type="ECO:0000256" key="2">
    <source>
        <dbReference type="ARBA" id="ARBA00022884"/>
    </source>
</evidence>
<evidence type="ECO:0000256" key="5">
    <source>
        <dbReference type="HAMAP-Rule" id="MF_01334"/>
    </source>
</evidence>
<dbReference type="InterPro" id="IPR029751">
    <property type="entry name" value="Ribosomal_L25_dom"/>
</dbReference>
<dbReference type="PANTHER" id="PTHR33284">
    <property type="entry name" value="RIBOSOMAL PROTEIN L25/GLN-TRNA SYNTHETASE, ANTI-CODON-BINDING DOMAIN-CONTAINING PROTEIN"/>
    <property type="match status" value="1"/>
</dbReference>
<accession>A0A291QA71</accession>
<evidence type="ECO:0000313" key="8">
    <source>
        <dbReference type="EMBL" id="ATL28344.1"/>
    </source>
</evidence>
<dbReference type="PANTHER" id="PTHR33284:SF1">
    <property type="entry name" value="RIBOSOMAL PROTEIN L25_GLN-TRNA SYNTHETASE, ANTI-CODON-BINDING DOMAIN-CONTAINING PROTEIN"/>
    <property type="match status" value="1"/>
</dbReference>
<feature type="domain" description="Large ribosomal subunit protein bL25 beta" evidence="7">
    <location>
        <begin position="98"/>
        <end position="178"/>
    </location>
</feature>
<protein>
    <recommendedName>
        <fullName evidence="5">Large ribosomal subunit protein bL25</fullName>
    </recommendedName>
    <alternativeName>
        <fullName evidence="5">General stress protein CTC</fullName>
    </alternativeName>
</protein>
<dbReference type="Gene3D" id="2.40.240.10">
    <property type="entry name" value="Ribosomal Protein L25, Chain P"/>
    <property type="match status" value="1"/>
</dbReference>
<dbReference type="EMBL" id="CP022685">
    <property type="protein sequence ID" value="ATL28344.1"/>
    <property type="molecule type" value="Genomic_DNA"/>
</dbReference>
<evidence type="ECO:0000256" key="4">
    <source>
        <dbReference type="ARBA" id="ARBA00023274"/>
    </source>
</evidence>
<dbReference type="Pfam" id="PF01386">
    <property type="entry name" value="Ribosomal_L25p"/>
    <property type="match status" value="1"/>
</dbReference>
<dbReference type="InterPro" id="IPR020930">
    <property type="entry name" value="Ribosomal_uL5_bac-type"/>
</dbReference>